<proteinExistence type="predicted"/>
<dbReference type="STRING" id="128403.WA1_08700"/>
<keyword evidence="2" id="KW-1185">Reference proteome</keyword>
<sequence>MSSVQIEEQLSKLEAETQLKHATLNSATPTKPWWEDITGIFADEPAFEEAMALGREYRQSCSEESRHA</sequence>
<accession>A0A139WS50</accession>
<dbReference type="OrthoDB" id="574234at2"/>
<evidence type="ECO:0000313" key="2">
    <source>
        <dbReference type="Proteomes" id="UP000076925"/>
    </source>
</evidence>
<dbReference type="Proteomes" id="UP000076925">
    <property type="component" value="Unassembled WGS sequence"/>
</dbReference>
<name>A0A139WS50_9CYAN</name>
<organism evidence="1 2">
    <name type="scientific">Scytonema hofmannii PCC 7110</name>
    <dbReference type="NCBI Taxonomy" id="128403"/>
    <lineage>
        <taxon>Bacteria</taxon>
        <taxon>Bacillati</taxon>
        <taxon>Cyanobacteriota</taxon>
        <taxon>Cyanophyceae</taxon>
        <taxon>Nostocales</taxon>
        <taxon>Scytonemataceae</taxon>
        <taxon>Scytonema</taxon>
    </lineage>
</organism>
<protein>
    <submittedName>
        <fullName evidence="1">Uncharacterized protein</fullName>
    </submittedName>
</protein>
<comment type="caution">
    <text evidence="1">The sequence shown here is derived from an EMBL/GenBank/DDBJ whole genome shotgun (WGS) entry which is preliminary data.</text>
</comment>
<evidence type="ECO:0000313" key="1">
    <source>
        <dbReference type="EMBL" id="KYC35227.1"/>
    </source>
</evidence>
<dbReference type="AlphaFoldDB" id="A0A139WS50"/>
<gene>
    <name evidence="1" type="ORF">WA1_08700</name>
</gene>
<reference evidence="1 2" key="1">
    <citation type="journal article" date="2013" name="Genome Biol. Evol.">
        <title>Genomes of Stigonematalean cyanobacteria (subsection V) and the evolution of oxygenic photosynthesis from prokaryotes to plastids.</title>
        <authorList>
            <person name="Dagan T."/>
            <person name="Roettger M."/>
            <person name="Stucken K."/>
            <person name="Landan G."/>
            <person name="Koch R."/>
            <person name="Major P."/>
            <person name="Gould S.B."/>
            <person name="Goremykin V.V."/>
            <person name="Rippka R."/>
            <person name="Tandeau de Marsac N."/>
            <person name="Gugger M."/>
            <person name="Lockhart P.J."/>
            <person name="Allen J.F."/>
            <person name="Brune I."/>
            <person name="Maus I."/>
            <person name="Puhler A."/>
            <person name="Martin W.F."/>
        </authorList>
    </citation>
    <scope>NUCLEOTIDE SEQUENCE [LARGE SCALE GENOMIC DNA]</scope>
    <source>
        <strain evidence="1 2">PCC 7110</strain>
    </source>
</reference>
<dbReference type="RefSeq" id="WP_017745455.1">
    <property type="nucleotide sequence ID" value="NZ_KQ976354.1"/>
</dbReference>
<dbReference type="EMBL" id="ANNX02000052">
    <property type="protein sequence ID" value="KYC35227.1"/>
    <property type="molecule type" value="Genomic_DNA"/>
</dbReference>